<evidence type="ECO:0000256" key="1">
    <source>
        <dbReference type="ARBA" id="ARBA00009156"/>
    </source>
</evidence>
<keyword evidence="8" id="KW-1185">Reference proteome</keyword>
<dbReference type="CDD" id="cd07804">
    <property type="entry name" value="ASKHA_NBD_FGGY_RrXK-like"/>
    <property type="match status" value="1"/>
</dbReference>
<dbReference type="AlphaFoldDB" id="A0AAW6U5N0"/>
<dbReference type="Proteomes" id="UP001431776">
    <property type="component" value="Unassembled WGS sequence"/>
</dbReference>
<gene>
    <name evidence="7" type="ORF">QJ522_20255</name>
</gene>
<dbReference type="Pfam" id="PF00370">
    <property type="entry name" value="FGGY_N"/>
    <property type="match status" value="1"/>
</dbReference>
<dbReference type="InterPro" id="IPR050406">
    <property type="entry name" value="FGGY_Carb_Kinase"/>
</dbReference>
<dbReference type="InterPro" id="IPR018484">
    <property type="entry name" value="FGGY_N"/>
</dbReference>
<evidence type="ECO:0000259" key="6">
    <source>
        <dbReference type="Pfam" id="PF02782"/>
    </source>
</evidence>
<name>A0AAW6U5N0_9BACT</name>
<dbReference type="PANTHER" id="PTHR43095">
    <property type="entry name" value="SUGAR KINASE"/>
    <property type="match status" value="1"/>
</dbReference>
<feature type="domain" description="Carbohydrate kinase FGGY C-terminal" evidence="6">
    <location>
        <begin position="260"/>
        <end position="453"/>
    </location>
</feature>
<evidence type="ECO:0000256" key="3">
    <source>
        <dbReference type="ARBA" id="ARBA00022777"/>
    </source>
</evidence>
<sequence length="514" mass="57541">MFLLGIDYGTGGAKTTIIDPQGTVLGYAFEEYPLLTPHPGWSEHDPHLYWEIACRIIRKAIAEAKIDARQIKGIAVSSALPSLVMVDADHNPVNNAYNLMDKRATEQVQWLKDHLGQDKVFEISKNRLDDHPSLVNLMWEKAHRPDDFKRICKALTIDGYITLRLTGKPTCHYSGAAFYGVAYSLLERRFERDLLERIGIPQTLLPDLCRCEEIVGTVTRRAAEATGLAPGTPVAAGQVDCNAGWVGAGAIEEGDIQMNLGTCGNFGIVHRDTQFHDTMIAFAYTTDSENTYVTVPTTTTGGQLIRYMRDNFYQAELMAQAETGVDPYDVINAEAAPVPPGAEGLVALPFLMGERTPIWDVYARGTLFGLSMHHTRGHVIRAMMESVAYALYDSFRIVRATGRRINTPIVLNEGGAKSPLWRRIITDVFNVPTVLVERRTGAPYGDAILAGVATGLFKDFSIARQWTKYIEPMEPDPEKHEIYMEYFDLYKGLYEHVRDDYRVLAALREKHHTR</sequence>
<dbReference type="PANTHER" id="PTHR43095:SF5">
    <property type="entry name" value="XYLULOSE KINASE"/>
    <property type="match status" value="1"/>
</dbReference>
<dbReference type="GO" id="GO:0016301">
    <property type="term" value="F:kinase activity"/>
    <property type="evidence" value="ECO:0007669"/>
    <property type="project" value="UniProtKB-KW"/>
</dbReference>
<dbReference type="EC" id="2.7.1.-" evidence="7"/>
<evidence type="ECO:0000256" key="4">
    <source>
        <dbReference type="RuleBase" id="RU003733"/>
    </source>
</evidence>
<dbReference type="SUPFAM" id="SSF53067">
    <property type="entry name" value="Actin-like ATPase domain"/>
    <property type="match status" value="2"/>
</dbReference>
<dbReference type="PROSITE" id="PS00445">
    <property type="entry name" value="FGGY_KINASES_2"/>
    <property type="match status" value="1"/>
</dbReference>
<dbReference type="EMBL" id="JASCXX010000035">
    <property type="protein sequence ID" value="MDI6451406.1"/>
    <property type="molecule type" value="Genomic_DNA"/>
</dbReference>
<evidence type="ECO:0000259" key="5">
    <source>
        <dbReference type="Pfam" id="PF00370"/>
    </source>
</evidence>
<reference evidence="7" key="1">
    <citation type="submission" date="2023-05" db="EMBL/GenBank/DDBJ databases">
        <title>Anaerotaeda fermentans gen. nov., sp. nov., a novel anaerobic planctomycete of the new family within the order Sedimentisphaerales isolated from Taman Peninsula, Russia.</title>
        <authorList>
            <person name="Khomyakova M.A."/>
            <person name="Merkel A.Y."/>
            <person name="Slobodkin A.I."/>
        </authorList>
    </citation>
    <scope>NUCLEOTIDE SEQUENCE</scope>
    <source>
        <strain evidence="7">M17dextr</strain>
    </source>
</reference>
<dbReference type="Gene3D" id="3.30.420.40">
    <property type="match status" value="2"/>
</dbReference>
<dbReference type="Pfam" id="PF02782">
    <property type="entry name" value="FGGY_C"/>
    <property type="match status" value="1"/>
</dbReference>
<accession>A0AAW6U5N0</accession>
<comment type="similarity">
    <text evidence="1 4">Belongs to the FGGY kinase family.</text>
</comment>
<dbReference type="RefSeq" id="WP_349246814.1">
    <property type="nucleotide sequence ID" value="NZ_JASCXX010000035.1"/>
</dbReference>
<comment type="caution">
    <text evidence="7">The sequence shown here is derived from an EMBL/GenBank/DDBJ whole genome shotgun (WGS) entry which is preliminary data.</text>
</comment>
<dbReference type="PIRSF" id="PIRSF000538">
    <property type="entry name" value="GlpK"/>
    <property type="match status" value="1"/>
</dbReference>
<keyword evidence="3 4" id="KW-0418">Kinase</keyword>
<dbReference type="InterPro" id="IPR043129">
    <property type="entry name" value="ATPase_NBD"/>
</dbReference>
<dbReference type="InterPro" id="IPR018483">
    <property type="entry name" value="Carb_kinase_FGGY_CS"/>
</dbReference>
<keyword evidence="2 4" id="KW-0808">Transferase</keyword>
<dbReference type="GO" id="GO:0005975">
    <property type="term" value="P:carbohydrate metabolic process"/>
    <property type="evidence" value="ECO:0007669"/>
    <property type="project" value="InterPro"/>
</dbReference>
<evidence type="ECO:0000313" key="8">
    <source>
        <dbReference type="Proteomes" id="UP001431776"/>
    </source>
</evidence>
<feature type="domain" description="Carbohydrate kinase FGGY N-terminal" evidence="5">
    <location>
        <begin position="3"/>
        <end position="247"/>
    </location>
</feature>
<evidence type="ECO:0000256" key="2">
    <source>
        <dbReference type="ARBA" id="ARBA00022679"/>
    </source>
</evidence>
<proteinExistence type="inferred from homology"/>
<evidence type="ECO:0000313" key="7">
    <source>
        <dbReference type="EMBL" id="MDI6451406.1"/>
    </source>
</evidence>
<protein>
    <submittedName>
        <fullName evidence="7">FGGY-family carbohydrate kinase</fullName>
        <ecNumber evidence="7">2.7.1.-</ecNumber>
    </submittedName>
</protein>
<dbReference type="InterPro" id="IPR018485">
    <property type="entry name" value="FGGY_C"/>
</dbReference>
<dbReference type="GO" id="GO:0016773">
    <property type="term" value="F:phosphotransferase activity, alcohol group as acceptor"/>
    <property type="evidence" value="ECO:0007669"/>
    <property type="project" value="InterPro"/>
</dbReference>
<dbReference type="InterPro" id="IPR000577">
    <property type="entry name" value="Carb_kinase_FGGY"/>
</dbReference>
<organism evidence="7 8">
    <name type="scientific">Anaerobaca lacustris</name>
    <dbReference type="NCBI Taxonomy" id="3044600"/>
    <lineage>
        <taxon>Bacteria</taxon>
        <taxon>Pseudomonadati</taxon>
        <taxon>Planctomycetota</taxon>
        <taxon>Phycisphaerae</taxon>
        <taxon>Sedimentisphaerales</taxon>
        <taxon>Anaerobacaceae</taxon>
        <taxon>Anaerobaca</taxon>
    </lineage>
</organism>